<proteinExistence type="predicted"/>
<evidence type="ECO:0000313" key="2">
    <source>
        <dbReference type="Proteomes" id="UP000262072"/>
    </source>
</evidence>
<sequence>MMKKNASTLKLCKNLFQINQTDIEMSVFFIEKSPAAREIVYGKNRFRAQSREILIIQKVILGY</sequence>
<dbReference type="Proteomes" id="UP000262072">
    <property type="component" value="Unassembled WGS sequence"/>
</dbReference>
<gene>
    <name evidence="1" type="ORF">TART1_0320</name>
</gene>
<name>A0A383TDJ6_9LACT</name>
<accession>A0A383TDJ6</accession>
<evidence type="ECO:0000313" key="1">
    <source>
        <dbReference type="EMBL" id="SYZ77551.1"/>
    </source>
</evidence>
<dbReference type="AlphaFoldDB" id="A0A383TDJ6"/>
<dbReference type="EMBL" id="UNRR01000007">
    <property type="protein sequence ID" value="SYZ77551.1"/>
    <property type="molecule type" value="Genomic_DNA"/>
</dbReference>
<protein>
    <submittedName>
        <fullName evidence="1">Uncharacterized protein</fullName>
    </submittedName>
</protein>
<organism evidence="1 2">
    <name type="scientific">Trichococcus shcherbakoviae</name>
    <dbReference type="NCBI Taxonomy" id="2094020"/>
    <lineage>
        <taxon>Bacteria</taxon>
        <taxon>Bacillati</taxon>
        <taxon>Bacillota</taxon>
        <taxon>Bacilli</taxon>
        <taxon>Lactobacillales</taxon>
        <taxon>Carnobacteriaceae</taxon>
        <taxon>Trichococcus</taxon>
    </lineage>
</organism>
<reference evidence="2" key="1">
    <citation type="submission" date="2018-05" db="EMBL/GenBank/DDBJ databases">
        <authorList>
            <person name="Strepis N."/>
        </authorList>
    </citation>
    <scope>NUCLEOTIDE SEQUENCE [LARGE SCALE GENOMIC DNA]</scope>
</reference>